<dbReference type="InterPro" id="IPR052043">
    <property type="entry name" value="PolySaccharide_Degr_Enz"/>
</dbReference>
<keyword evidence="1 2" id="KW-0378">Hydrolase</keyword>
<evidence type="ECO:0000313" key="3">
    <source>
        <dbReference type="Proteomes" id="UP000260983"/>
    </source>
</evidence>
<dbReference type="RefSeq" id="WP_117723082.1">
    <property type="nucleotide sequence ID" value="NZ_QSUL01000001.1"/>
</dbReference>
<dbReference type="InterPro" id="IPR010905">
    <property type="entry name" value="Glyco_hydro_88"/>
</dbReference>
<comment type="caution">
    <text evidence="2">The sequence shown here is derived from an EMBL/GenBank/DDBJ whole genome shotgun (WGS) entry which is preliminary data.</text>
</comment>
<gene>
    <name evidence="2" type="ORF">DXB65_01315</name>
</gene>
<dbReference type="InterPro" id="IPR008928">
    <property type="entry name" value="6-hairpin_glycosidase_sf"/>
</dbReference>
<organism evidence="2 3">
    <name type="scientific">Bacteroides oleiciplenus</name>
    <dbReference type="NCBI Taxonomy" id="626931"/>
    <lineage>
        <taxon>Bacteria</taxon>
        <taxon>Pseudomonadati</taxon>
        <taxon>Bacteroidota</taxon>
        <taxon>Bacteroidia</taxon>
        <taxon>Bacteroidales</taxon>
        <taxon>Bacteroidaceae</taxon>
        <taxon>Bacteroides</taxon>
    </lineage>
</organism>
<dbReference type="GO" id="GO:0005975">
    <property type="term" value="P:carbohydrate metabolic process"/>
    <property type="evidence" value="ECO:0007669"/>
    <property type="project" value="InterPro"/>
</dbReference>
<dbReference type="Gene3D" id="1.50.10.10">
    <property type="match status" value="1"/>
</dbReference>
<evidence type="ECO:0000256" key="1">
    <source>
        <dbReference type="ARBA" id="ARBA00022801"/>
    </source>
</evidence>
<dbReference type="PANTHER" id="PTHR33886">
    <property type="entry name" value="UNSATURATED RHAMNOGALACTURONAN HYDROLASE (EUROFUNG)"/>
    <property type="match status" value="1"/>
</dbReference>
<dbReference type="GO" id="GO:0016787">
    <property type="term" value="F:hydrolase activity"/>
    <property type="evidence" value="ECO:0007669"/>
    <property type="project" value="UniProtKB-KW"/>
</dbReference>
<dbReference type="SUPFAM" id="SSF48208">
    <property type="entry name" value="Six-hairpin glycosidases"/>
    <property type="match status" value="1"/>
</dbReference>
<dbReference type="Proteomes" id="UP000260983">
    <property type="component" value="Unassembled WGS sequence"/>
</dbReference>
<protein>
    <submittedName>
        <fullName evidence="2">Glycoside hydrolase family 88 protein</fullName>
    </submittedName>
</protein>
<dbReference type="Pfam" id="PF07470">
    <property type="entry name" value="Glyco_hydro_88"/>
    <property type="match status" value="1"/>
</dbReference>
<dbReference type="EMBL" id="QSUL01000001">
    <property type="protein sequence ID" value="RGN40301.1"/>
    <property type="molecule type" value="Genomic_DNA"/>
</dbReference>
<reference evidence="2 3" key="1">
    <citation type="submission" date="2018-08" db="EMBL/GenBank/DDBJ databases">
        <title>A genome reference for cultivated species of the human gut microbiota.</title>
        <authorList>
            <person name="Zou Y."/>
            <person name="Xue W."/>
            <person name="Luo G."/>
        </authorList>
    </citation>
    <scope>NUCLEOTIDE SEQUENCE [LARGE SCALE GENOMIC DNA]</scope>
    <source>
        <strain evidence="2 3">OM05-15BH</strain>
    </source>
</reference>
<dbReference type="InterPro" id="IPR012341">
    <property type="entry name" value="6hp_glycosidase-like_sf"/>
</dbReference>
<dbReference type="AlphaFoldDB" id="A0A3E5BRS3"/>
<evidence type="ECO:0000313" key="2">
    <source>
        <dbReference type="EMBL" id="RGN40301.1"/>
    </source>
</evidence>
<accession>A0A3E5BRS3</accession>
<name>A0A3E5BRS3_9BACE</name>
<proteinExistence type="predicted"/>
<dbReference type="PANTHER" id="PTHR33886:SF8">
    <property type="entry name" value="UNSATURATED RHAMNOGALACTURONAN HYDROLASE (EUROFUNG)"/>
    <property type="match status" value="1"/>
</dbReference>
<sequence length="374" mass="43156">MKKPFLLIFFFLITVMQVVGQQHFDKAAIKSIMKRVADWQIANPNKGAEHDDLDWTHATLYMGMLDWAELTEKEDGDDSYYQWLLRIGRRNHFQVGKWMYHADFIAVGQPFIDLYNKYGNKKMIAPVMARANWIIENPAETTLELDYGKLETLDRWSWCDALFMAPPVYAKLYALTKDKKYLDFLNKEYKATYDYLYDKEEHLFYRDRRYFAKREANGKKVFWGRGNGWVLGGLAEILQVLPRNEPSRAFYQNLFVTLATRVAGLQSPDGYWHASLLDPASYPSPETSATGFIVYAFAYGVNEGLLDKKTFMPVIEKGWQALVDAVEPTGKLGYVQPIGADPRKVTRDMTEVYGVGAFLLSGCQIYNQLSNHEK</sequence>